<gene>
    <name evidence="2" type="ORF">A4X03_0g7784</name>
</gene>
<evidence type="ECO:0000313" key="3">
    <source>
        <dbReference type="Proteomes" id="UP000077671"/>
    </source>
</evidence>
<sequence length="100" mass="10000">MSSTTTKASTITSKPISATSTTSKPTTTSTATPLPNGSACGSNSFCQSGYCRAKLNPDGTRSNDATCEVKKASGAAFYQNAGCLSGTCSIAKGDVSGICK</sequence>
<name>A0A177TGW1_9BASI</name>
<reference evidence="2" key="1">
    <citation type="submission" date="2016-04" db="EMBL/GenBank/DDBJ databases">
        <authorList>
            <person name="Nguyen H.D."/>
            <person name="Kesanakurti P."/>
            <person name="Cullis J."/>
            <person name="Levesque C.A."/>
            <person name="Hambleton S."/>
        </authorList>
    </citation>
    <scope>NUCLEOTIDE SEQUENCE</scope>
    <source>
        <strain evidence="2">DAOMC 238032</strain>
    </source>
</reference>
<reference evidence="2" key="2">
    <citation type="journal article" date="2019" name="IMA Fungus">
        <title>Genome sequencing and comparison of five Tilletia species to identify candidate genes for the detection of regulated species infecting wheat.</title>
        <authorList>
            <person name="Nguyen H.D.T."/>
            <person name="Sultana T."/>
            <person name="Kesanakurti P."/>
            <person name="Hambleton S."/>
        </authorList>
    </citation>
    <scope>NUCLEOTIDE SEQUENCE</scope>
    <source>
        <strain evidence="2">DAOMC 238032</strain>
    </source>
</reference>
<accession>A0A177TGW1</accession>
<evidence type="ECO:0000256" key="1">
    <source>
        <dbReference type="SAM" id="MobiDB-lite"/>
    </source>
</evidence>
<dbReference type="EMBL" id="LWDD02002000">
    <property type="protein sequence ID" value="KAE8243367.1"/>
    <property type="molecule type" value="Genomic_DNA"/>
</dbReference>
<dbReference type="Proteomes" id="UP000077671">
    <property type="component" value="Unassembled WGS sequence"/>
</dbReference>
<dbReference type="AlphaFoldDB" id="A0A177TGW1"/>
<comment type="caution">
    <text evidence="2">The sequence shown here is derived from an EMBL/GenBank/DDBJ whole genome shotgun (WGS) entry which is preliminary data.</text>
</comment>
<feature type="compositionally biased region" description="Low complexity" evidence="1">
    <location>
        <begin position="1"/>
        <end position="32"/>
    </location>
</feature>
<protein>
    <submittedName>
        <fullName evidence="2">Uncharacterized protein</fullName>
    </submittedName>
</protein>
<evidence type="ECO:0000313" key="2">
    <source>
        <dbReference type="EMBL" id="KAE8243367.1"/>
    </source>
</evidence>
<organism evidence="2 3">
    <name type="scientific">Tilletia caries</name>
    <name type="common">wheat bunt fungus</name>
    <dbReference type="NCBI Taxonomy" id="13290"/>
    <lineage>
        <taxon>Eukaryota</taxon>
        <taxon>Fungi</taxon>
        <taxon>Dikarya</taxon>
        <taxon>Basidiomycota</taxon>
        <taxon>Ustilaginomycotina</taxon>
        <taxon>Exobasidiomycetes</taxon>
        <taxon>Tilletiales</taxon>
        <taxon>Tilletiaceae</taxon>
        <taxon>Tilletia</taxon>
    </lineage>
</organism>
<proteinExistence type="predicted"/>
<feature type="region of interest" description="Disordered" evidence="1">
    <location>
        <begin position="1"/>
        <end position="38"/>
    </location>
</feature>